<dbReference type="Gene3D" id="3.40.30.10">
    <property type="entry name" value="Glutaredoxin"/>
    <property type="match status" value="1"/>
</dbReference>
<dbReference type="PROSITE" id="PS00194">
    <property type="entry name" value="THIOREDOXIN_1"/>
    <property type="match status" value="1"/>
</dbReference>
<dbReference type="EMBL" id="DNAN01000175">
    <property type="protein sequence ID" value="HAW75102.1"/>
    <property type="molecule type" value="Genomic_DNA"/>
</dbReference>
<evidence type="ECO:0000256" key="1">
    <source>
        <dbReference type="ARBA" id="ARBA00008987"/>
    </source>
</evidence>
<dbReference type="InterPro" id="IPR005746">
    <property type="entry name" value="Thioredoxin"/>
</dbReference>
<dbReference type="RefSeq" id="WP_044055856.1">
    <property type="nucleotide sequence ID" value="NZ_CALBIY010000017.1"/>
</dbReference>
<evidence type="ECO:0000256" key="6">
    <source>
        <dbReference type="NCBIfam" id="TIGR01068"/>
    </source>
</evidence>
<dbReference type="NCBIfam" id="TIGR01068">
    <property type="entry name" value="thioredoxin"/>
    <property type="match status" value="1"/>
</dbReference>
<dbReference type="InterPro" id="IPR036249">
    <property type="entry name" value="Thioredoxin-like_sf"/>
</dbReference>
<evidence type="ECO:0000256" key="5">
    <source>
        <dbReference type="ARBA" id="ARBA00023284"/>
    </source>
</evidence>
<sequence length="289" mass="31739">MDNLVANPAATIVDITIENFQQIIVEASQEKLVLIDFWADWCEPCKDLMPILEKLAGEYAQHMILAKVDCEAQQEVAGQFGIRSLPTVMVVQNGQPVDGFAGVQPEAQIREMLAKYLPSPETEHLAAAGKAIQAGDYASALPEAKQALEINADNIDAKYMLIDCYIETGSVSQAKTALEEIKLVDQDARYQTLVGKVELAEQAADTPEIRNLQAAVKENPDDLQLKVDLAIQLHQANKADEALPLLFGVLKQELSFGDARKVMLDMIGALADGDPLKSEFRRKVYGLLY</sequence>
<accession>A0A075P2V0</accession>
<evidence type="ECO:0000313" key="10">
    <source>
        <dbReference type="EMBL" id="HBU51615.1"/>
    </source>
</evidence>
<protein>
    <recommendedName>
        <fullName evidence="6">Thioredoxin</fullName>
    </recommendedName>
</protein>
<dbReference type="FunFam" id="3.40.30.10:FF:000001">
    <property type="entry name" value="Thioredoxin"/>
    <property type="match status" value="1"/>
</dbReference>
<dbReference type="Pfam" id="PF14559">
    <property type="entry name" value="TPR_19"/>
    <property type="match status" value="1"/>
</dbReference>
<dbReference type="InterPro" id="IPR013766">
    <property type="entry name" value="Thioredoxin_domain"/>
</dbReference>
<dbReference type="Gene3D" id="1.25.40.10">
    <property type="entry name" value="Tetratricopeptide repeat domain"/>
    <property type="match status" value="2"/>
</dbReference>
<reference evidence="12 13" key="2">
    <citation type="journal article" date="2018" name="Nat. Biotechnol.">
        <title>A standardized bacterial taxonomy based on genome phylogeny substantially revises the tree of life.</title>
        <authorList>
            <person name="Parks D.H."/>
            <person name="Chuvochina M."/>
            <person name="Waite D.W."/>
            <person name="Rinke C."/>
            <person name="Skarshewski A."/>
            <person name="Chaumeil P.A."/>
            <person name="Hugenholtz P."/>
        </authorList>
    </citation>
    <scope>NUCLEOTIDE SEQUENCE [LARGE SCALE GENOMIC DNA]</scope>
    <source>
        <strain evidence="10">UBA11621</strain>
        <strain evidence="9">UBA11978</strain>
    </source>
</reference>
<dbReference type="Pfam" id="PF00085">
    <property type="entry name" value="Thioredoxin"/>
    <property type="match status" value="1"/>
</dbReference>
<dbReference type="PANTHER" id="PTHR45663:SF11">
    <property type="entry name" value="GEO12009P1"/>
    <property type="match status" value="1"/>
</dbReference>
<dbReference type="PANTHER" id="PTHR45663">
    <property type="entry name" value="GEO12009P1"/>
    <property type="match status" value="1"/>
</dbReference>
<dbReference type="PROSITE" id="PS51352">
    <property type="entry name" value="THIOREDOXIN_2"/>
    <property type="match status" value="1"/>
</dbReference>
<feature type="domain" description="Thioredoxin" evidence="7">
    <location>
        <begin position="1"/>
        <end position="118"/>
    </location>
</feature>
<dbReference type="InterPro" id="IPR011990">
    <property type="entry name" value="TPR-like_helical_dom_sf"/>
</dbReference>
<keyword evidence="5" id="KW-0676">Redox-active center</keyword>
<dbReference type="STRING" id="589873.EP12_02725"/>
<dbReference type="AlphaFoldDB" id="A0A075P2V0"/>
<keyword evidence="2" id="KW-0813">Transport</keyword>
<dbReference type="InterPro" id="IPR017937">
    <property type="entry name" value="Thioredoxin_CS"/>
</dbReference>
<keyword evidence="3" id="KW-0249">Electron transport</keyword>
<gene>
    <name evidence="9" type="primary">trxA</name>
    <name evidence="9" type="ORF">DCW74_05115</name>
    <name evidence="10" type="ORF">DEB45_10180</name>
    <name evidence="8" type="ORF">EP13_02620</name>
</gene>
<dbReference type="EMBL" id="DONK01000150">
    <property type="protein sequence ID" value="HBU51615.1"/>
    <property type="molecule type" value="Genomic_DNA"/>
</dbReference>
<evidence type="ECO:0000256" key="2">
    <source>
        <dbReference type="ARBA" id="ARBA00022448"/>
    </source>
</evidence>
<dbReference type="PRINTS" id="PR00421">
    <property type="entry name" value="THIOREDOXIN"/>
</dbReference>
<dbReference type="SUPFAM" id="SSF52833">
    <property type="entry name" value="Thioredoxin-like"/>
    <property type="match status" value="1"/>
</dbReference>
<dbReference type="Pfam" id="PF14561">
    <property type="entry name" value="TPR_20"/>
    <property type="match status" value="1"/>
</dbReference>
<proteinExistence type="inferred from homology"/>
<name>A0A075P2V0_9ALTE</name>
<dbReference type="Proteomes" id="UP000056090">
    <property type="component" value="Chromosome"/>
</dbReference>
<dbReference type="Proteomes" id="UP000264779">
    <property type="component" value="Unassembled WGS sequence"/>
</dbReference>
<dbReference type="SUPFAM" id="SSF48452">
    <property type="entry name" value="TPR-like"/>
    <property type="match status" value="1"/>
</dbReference>
<evidence type="ECO:0000313" key="12">
    <source>
        <dbReference type="Proteomes" id="UP000263517"/>
    </source>
</evidence>
<dbReference type="eggNOG" id="COG3118">
    <property type="taxonomic scope" value="Bacteria"/>
</dbReference>
<evidence type="ECO:0000313" key="9">
    <source>
        <dbReference type="EMBL" id="HAW75102.1"/>
    </source>
</evidence>
<dbReference type="KEGG" id="aal:EP13_02620"/>
<reference evidence="8 11" key="1">
    <citation type="submission" date="2014-06" db="EMBL/GenBank/DDBJ databases">
        <title>Genomes of Alteromonas australica, a world apart.</title>
        <authorList>
            <person name="Gonzaga A."/>
            <person name="Lopez-Perez M."/>
            <person name="Rodriguez-Valera F."/>
        </authorList>
    </citation>
    <scope>NUCLEOTIDE SEQUENCE [LARGE SCALE GENOMIC DNA]</scope>
    <source>
        <strain evidence="8 11">H 17</strain>
    </source>
</reference>
<dbReference type="GO" id="GO:0005737">
    <property type="term" value="C:cytoplasm"/>
    <property type="evidence" value="ECO:0007669"/>
    <property type="project" value="TreeGrafter"/>
</dbReference>
<evidence type="ECO:0000256" key="3">
    <source>
        <dbReference type="ARBA" id="ARBA00022982"/>
    </source>
</evidence>
<dbReference type="GeneID" id="78253836"/>
<evidence type="ECO:0000256" key="4">
    <source>
        <dbReference type="ARBA" id="ARBA00023157"/>
    </source>
</evidence>
<evidence type="ECO:0000259" key="7">
    <source>
        <dbReference type="PROSITE" id="PS51352"/>
    </source>
</evidence>
<dbReference type="CDD" id="cd02956">
    <property type="entry name" value="ybbN"/>
    <property type="match status" value="1"/>
</dbReference>
<evidence type="ECO:0000313" key="8">
    <source>
        <dbReference type="EMBL" id="AIF97672.1"/>
    </source>
</evidence>
<comment type="similarity">
    <text evidence="1">Belongs to the thioredoxin family.</text>
</comment>
<dbReference type="GO" id="GO:0015035">
    <property type="term" value="F:protein-disulfide reductase activity"/>
    <property type="evidence" value="ECO:0007669"/>
    <property type="project" value="UniProtKB-UniRule"/>
</dbReference>
<evidence type="ECO:0000313" key="13">
    <source>
        <dbReference type="Proteomes" id="UP000264779"/>
    </source>
</evidence>
<dbReference type="GO" id="GO:0006950">
    <property type="term" value="P:response to stress"/>
    <property type="evidence" value="ECO:0007669"/>
    <property type="project" value="UniProtKB-ARBA"/>
</dbReference>
<dbReference type="Proteomes" id="UP000263517">
    <property type="component" value="Unassembled WGS sequence"/>
</dbReference>
<keyword evidence="4" id="KW-1015">Disulfide bond</keyword>
<dbReference type="EMBL" id="CP008849">
    <property type="protein sequence ID" value="AIF97672.1"/>
    <property type="molecule type" value="Genomic_DNA"/>
</dbReference>
<evidence type="ECO:0000313" key="11">
    <source>
        <dbReference type="Proteomes" id="UP000056090"/>
    </source>
</evidence>
<organism evidence="8 11">
    <name type="scientific">Alteromonas australica</name>
    <dbReference type="NCBI Taxonomy" id="589873"/>
    <lineage>
        <taxon>Bacteria</taxon>
        <taxon>Pseudomonadati</taxon>
        <taxon>Pseudomonadota</taxon>
        <taxon>Gammaproteobacteria</taxon>
        <taxon>Alteromonadales</taxon>
        <taxon>Alteromonadaceae</taxon>
        <taxon>Alteromonas/Salinimonas group</taxon>
        <taxon>Alteromonas</taxon>
    </lineage>
</organism>
<keyword evidence="11" id="KW-1185">Reference proteome</keyword>